<accession>A0A1I0A2Z9</accession>
<keyword evidence="2" id="KW-0732">Signal</keyword>
<gene>
    <name evidence="3" type="ORF">SAMN05421811_101643</name>
</gene>
<dbReference type="EMBL" id="FOHX01000001">
    <property type="protein sequence ID" value="SES88451.1"/>
    <property type="molecule type" value="Genomic_DNA"/>
</dbReference>
<dbReference type="AlphaFoldDB" id="A0A1I0A2Z9"/>
<dbReference type="STRING" id="568860.SAMN05421811_101643"/>
<evidence type="ECO:0000256" key="2">
    <source>
        <dbReference type="SAM" id="SignalP"/>
    </source>
</evidence>
<feature type="compositionally biased region" description="Low complexity" evidence="1">
    <location>
        <begin position="47"/>
        <end position="57"/>
    </location>
</feature>
<protein>
    <submittedName>
        <fullName evidence="3">Uncharacterized protein</fullName>
    </submittedName>
</protein>
<feature type="chain" id="PRO_5011509161" evidence="2">
    <location>
        <begin position="50"/>
        <end position="491"/>
    </location>
</feature>
<dbReference type="Proteomes" id="UP000199361">
    <property type="component" value="Unassembled WGS sequence"/>
</dbReference>
<feature type="signal peptide" evidence="2">
    <location>
        <begin position="1"/>
        <end position="49"/>
    </location>
</feature>
<evidence type="ECO:0000313" key="3">
    <source>
        <dbReference type="EMBL" id="SES88451.1"/>
    </source>
</evidence>
<name>A0A1I0A2Z9_9ACTN</name>
<evidence type="ECO:0000256" key="1">
    <source>
        <dbReference type="SAM" id="MobiDB-lite"/>
    </source>
</evidence>
<keyword evidence="4" id="KW-1185">Reference proteome</keyword>
<organism evidence="3 4">
    <name type="scientific">Nonomuraea wenchangensis</name>
    <dbReference type="NCBI Taxonomy" id="568860"/>
    <lineage>
        <taxon>Bacteria</taxon>
        <taxon>Bacillati</taxon>
        <taxon>Actinomycetota</taxon>
        <taxon>Actinomycetes</taxon>
        <taxon>Streptosporangiales</taxon>
        <taxon>Streptosporangiaceae</taxon>
        <taxon>Nonomuraea</taxon>
    </lineage>
</organism>
<feature type="region of interest" description="Disordered" evidence="1">
    <location>
        <begin position="47"/>
        <end position="67"/>
    </location>
</feature>
<evidence type="ECO:0000313" key="4">
    <source>
        <dbReference type="Proteomes" id="UP000199361"/>
    </source>
</evidence>
<reference evidence="3 4" key="1">
    <citation type="submission" date="2016-10" db="EMBL/GenBank/DDBJ databases">
        <authorList>
            <person name="de Groot N.N."/>
        </authorList>
    </citation>
    <scope>NUCLEOTIDE SEQUENCE [LARGE SCALE GENOMIC DNA]</scope>
    <source>
        <strain evidence="3 4">CGMCC 4.5598</strain>
    </source>
</reference>
<sequence length="491" mass="53511">MVPDRRAARSDTMQATPHTTTTRRRRAARLWCVSLATVALLAPATAATADGAAPTGDNRGGPPAGISNMVGTPIPPHATPENKPRFVAQFHVEIDNSTGGAIEHVALDGTRTVLGHVQRPATATVKANDGFWASKYSRAINGTAGHLLATSVYVLRSKVWPEESYDPLRYENFDPATGERDWTTSLLNIRPDRYIGADWGNWLADTIYTDIPGGSGIFGGKSSLPTGAPLSYFDEAKQDWSPIAEHFRANPDAAPPRKLRFTAYQPLVRNASPTYIEFENWAAGDTVAGKTHTKNGGIYVGYAKGAKRQVADVVQRVEGTGRFGGTEFAHVGQMDTNHPGAMTFSTSPYVGFSWDENVRGGFQIVPANHVKFLSNDLGQNSFMGRPQWLIVGPVGADPKRLFDKRYIIDGKPSFSPGWEAIAPVFGMYARTTFDPADLGQSTYFEVSYDYGKTWQLSPEFTGVHDPSTCQAANCPQNWTNIRVHLTYPDGP</sequence>
<feature type="region of interest" description="Disordered" evidence="1">
    <location>
        <begin position="1"/>
        <end position="25"/>
    </location>
</feature>
<proteinExistence type="predicted"/>